<dbReference type="Gene3D" id="3.40.30.10">
    <property type="entry name" value="Glutaredoxin"/>
    <property type="match status" value="1"/>
</dbReference>
<dbReference type="GO" id="GO:0004364">
    <property type="term" value="F:glutathione transferase activity"/>
    <property type="evidence" value="ECO:0007669"/>
    <property type="project" value="TreeGrafter"/>
</dbReference>
<dbReference type="CDD" id="cd03194">
    <property type="entry name" value="GST_C_3"/>
    <property type="match status" value="1"/>
</dbReference>
<dbReference type="InterPro" id="IPR036282">
    <property type="entry name" value="Glutathione-S-Trfase_C_sf"/>
</dbReference>
<organism evidence="2 3">
    <name type="scientific">Pseudoalteromonas piratica</name>
    <dbReference type="NCBI Taxonomy" id="1348114"/>
    <lineage>
        <taxon>Bacteria</taxon>
        <taxon>Pseudomonadati</taxon>
        <taxon>Pseudomonadota</taxon>
        <taxon>Gammaproteobacteria</taxon>
        <taxon>Alteromonadales</taxon>
        <taxon>Pseudoalteromonadaceae</taxon>
        <taxon>Pseudoalteromonas</taxon>
    </lineage>
</organism>
<dbReference type="SFLD" id="SFLDS00019">
    <property type="entry name" value="Glutathione_Transferase_(cytos"/>
    <property type="match status" value="1"/>
</dbReference>
<dbReference type="GO" id="GO:0006749">
    <property type="term" value="P:glutathione metabolic process"/>
    <property type="evidence" value="ECO:0007669"/>
    <property type="project" value="TreeGrafter"/>
</dbReference>
<dbReference type="InterPro" id="IPR040079">
    <property type="entry name" value="Glutathione_S-Trfase"/>
</dbReference>
<sequence>MDLYIANKNYSTWSLRAWILLKKFNLDFTEHNLKLETPSFIVALENIAPIAKVPVLVDNTITVWDSLAICEYINETYLSNQGWPSDPSHRAKARALTAEMHSGFNSLRNQLPMNIRANRKVELTQQSLNDIARIEQIFSEQHAQFEQQGGWLFGEWSIADAMYAPIALRFKTYGILLNATATAYMDKVLSCPVLAQWIDDALAESDIVRMDEAGVEV</sequence>
<dbReference type="SUPFAM" id="SSF47616">
    <property type="entry name" value="GST C-terminal domain-like"/>
    <property type="match status" value="1"/>
</dbReference>
<dbReference type="Gene3D" id="1.20.1050.10">
    <property type="match status" value="1"/>
</dbReference>
<accession>A0A0A7ECL4</accession>
<dbReference type="GO" id="GO:0016034">
    <property type="term" value="F:maleylacetoacetate isomerase activity"/>
    <property type="evidence" value="ECO:0007669"/>
    <property type="project" value="TreeGrafter"/>
</dbReference>
<dbReference type="Proteomes" id="UP000030341">
    <property type="component" value="Chromosome 1"/>
</dbReference>
<protein>
    <submittedName>
        <fullName evidence="2">Glutathione S-transferase</fullName>
    </submittedName>
</protein>
<dbReference type="eggNOG" id="COG0625">
    <property type="taxonomic scope" value="Bacteria"/>
</dbReference>
<dbReference type="OrthoDB" id="9799538at2"/>
<dbReference type="AlphaFoldDB" id="A0A0A7ECL4"/>
<dbReference type="InterPro" id="IPR036249">
    <property type="entry name" value="Thioredoxin-like_sf"/>
</dbReference>
<evidence type="ECO:0000313" key="2">
    <source>
        <dbReference type="EMBL" id="AIY64395.1"/>
    </source>
</evidence>
<evidence type="ECO:0000313" key="3">
    <source>
        <dbReference type="Proteomes" id="UP000030341"/>
    </source>
</evidence>
<name>A0A0A7ECL4_9GAMM</name>
<dbReference type="RefSeq" id="WP_038639003.1">
    <property type="nucleotide sequence ID" value="NZ_CP009888.1"/>
</dbReference>
<dbReference type="InterPro" id="IPR004045">
    <property type="entry name" value="Glutathione_S-Trfase_N"/>
</dbReference>
<dbReference type="Pfam" id="PF13409">
    <property type="entry name" value="GST_N_2"/>
    <property type="match status" value="1"/>
</dbReference>
<feature type="domain" description="GST N-terminal" evidence="1">
    <location>
        <begin position="1"/>
        <end position="81"/>
    </location>
</feature>
<dbReference type="EMBL" id="CP009888">
    <property type="protein sequence ID" value="AIY64395.1"/>
    <property type="molecule type" value="Genomic_DNA"/>
</dbReference>
<dbReference type="GO" id="GO:0006559">
    <property type="term" value="P:L-phenylalanine catabolic process"/>
    <property type="evidence" value="ECO:0007669"/>
    <property type="project" value="TreeGrafter"/>
</dbReference>
<dbReference type="PANTHER" id="PTHR42673">
    <property type="entry name" value="MALEYLACETOACETATE ISOMERASE"/>
    <property type="match status" value="1"/>
</dbReference>
<keyword evidence="2" id="KW-0808">Transferase</keyword>
<dbReference type="STRING" id="1348114.OM33_03960"/>
<evidence type="ECO:0000259" key="1">
    <source>
        <dbReference type="PROSITE" id="PS50404"/>
    </source>
</evidence>
<dbReference type="CDD" id="cd03043">
    <property type="entry name" value="GST_N_1"/>
    <property type="match status" value="1"/>
</dbReference>
<dbReference type="PANTHER" id="PTHR42673:SF4">
    <property type="entry name" value="MALEYLACETOACETATE ISOMERASE"/>
    <property type="match status" value="1"/>
</dbReference>
<dbReference type="SUPFAM" id="SSF52833">
    <property type="entry name" value="Thioredoxin-like"/>
    <property type="match status" value="1"/>
</dbReference>
<dbReference type="KEGG" id="pseo:OM33_03960"/>
<dbReference type="HOGENOM" id="CLU_070658_0_0_6"/>
<keyword evidence="3" id="KW-1185">Reference proteome</keyword>
<proteinExistence type="predicted"/>
<dbReference type="PROSITE" id="PS50404">
    <property type="entry name" value="GST_NTER"/>
    <property type="match status" value="1"/>
</dbReference>
<gene>
    <name evidence="2" type="ORF">OM33_03960</name>
</gene>
<reference evidence="2 3" key="1">
    <citation type="submission" date="2014-11" db="EMBL/GenBank/DDBJ databases">
        <title>Complete Genome Sequence of Pseudoalteromonas sp. Strain OCN003 Isolated from Kaneohe Bay, Oahu, Hawaii.</title>
        <authorList>
            <person name="Beurmann S."/>
            <person name="Videau P."/>
            <person name="Ushijima B."/>
            <person name="Smith A.M."/>
            <person name="Aeby G.S."/>
            <person name="Callahan S.M."/>
            <person name="Belcaid M."/>
        </authorList>
    </citation>
    <scope>NUCLEOTIDE SEQUENCE [LARGE SCALE GENOMIC DNA]</scope>
    <source>
        <strain evidence="2 3">OCN003</strain>
    </source>
</reference>